<accession>A0A6G8Q8C6</accession>
<dbReference type="CDD" id="cd04179">
    <property type="entry name" value="DPM_DPG-synthase_like"/>
    <property type="match status" value="1"/>
</dbReference>
<dbReference type="InterPro" id="IPR001173">
    <property type="entry name" value="Glyco_trans_2-like"/>
</dbReference>
<dbReference type="PANTHER" id="PTHR48090">
    <property type="entry name" value="UNDECAPRENYL-PHOSPHATE 4-DEOXY-4-FORMAMIDO-L-ARABINOSE TRANSFERASE-RELATED"/>
    <property type="match status" value="1"/>
</dbReference>
<dbReference type="InterPro" id="IPR050256">
    <property type="entry name" value="Glycosyltransferase_2"/>
</dbReference>
<keyword evidence="4" id="KW-1185">Reference proteome</keyword>
<keyword evidence="3" id="KW-0808">Transferase</keyword>
<reference evidence="3 4" key="1">
    <citation type="submission" date="2019-10" db="EMBL/GenBank/DDBJ databases">
        <title>Rubrobacter sp nov SCSIO 52090 isolated from a deep-sea sediment in the South China Sea.</title>
        <authorList>
            <person name="Chen R.W."/>
        </authorList>
    </citation>
    <scope>NUCLEOTIDE SEQUENCE [LARGE SCALE GENOMIC DNA]</scope>
    <source>
        <strain evidence="3 4">SCSIO 52909</strain>
    </source>
</reference>
<dbReference type="InterPro" id="IPR029044">
    <property type="entry name" value="Nucleotide-diphossugar_trans"/>
</dbReference>
<evidence type="ECO:0000313" key="4">
    <source>
        <dbReference type="Proteomes" id="UP000501452"/>
    </source>
</evidence>
<dbReference type="RefSeq" id="WP_166175340.1">
    <property type="nucleotide sequence ID" value="NZ_CP045119.1"/>
</dbReference>
<evidence type="ECO:0000259" key="2">
    <source>
        <dbReference type="Pfam" id="PF00535"/>
    </source>
</evidence>
<dbReference type="Pfam" id="PF00535">
    <property type="entry name" value="Glycos_transf_2"/>
    <property type="match status" value="1"/>
</dbReference>
<evidence type="ECO:0000313" key="3">
    <source>
        <dbReference type="EMBL" id="QIN82726.1"/>
    </source>
</evidence>
<gene>
    <name evidence="3" type="ORF">GBA63_08765</name>
</gene>
<dbReference type="KEGG" id="rub:GBA63_08765"/>
<feature type="domain" description="Glycosyltransferase 2-like" evidence="2">
    <location>
        <begin position="5"/>
        <end position="165"/>
    </location>
</feature>
<organism evidence="3 4">
    <name type="scientific">Rubrobacter tropicus</name>
    <dbReference type="NCBI Taxonomy" id="2653851"/>
    <lineage>
        <taxon>Bacteria</taxon>
        <taxon>Bacillati</taxon>
        <taxon>Actinomycetota</taxon>
        <taxon>Rubrobacteria</taxon>
        <taxon>Rubrobacterales</taxon>
        <taxon>Rubrobacteraceae</taxon>
        <taxon>Rubrobacter</taxon>
    </lineage>
</organism>
<dbReference type="EMBL" id="CP045119">
    <property type="protein sequence ID" value="QIN82726.1"/>
    <property type="molecule type" value="Genomic_DNA"/>
</dbReference>
<dbReference type="GO" id="GO:0016740">
    <property type="term" value="F:transferase activity"/>
    <property type="evidence" value="ECO:0007669"/>
    <property type="project" value="UniProtKB-KW"/>
</dbReference>
<dbReference type="AlphaFoldDB" id="A0A6G8Q8C6"/>
<dbReference type="Gene3D" id="3.90.550.10">
    <property type="entry name" value="Spore Coat Polysaccharide Biosynthesis Protein SpsA, Chain A"/>
    <property type="match status" value="1"/>
</dbReference>
<dbReference type="Proteomes" id="UP000501452">
    <property type="component" value="Chromosome"/>
</dbReference>
<sequence>MRRISVVIPAKDEEATIGELLEGISKVVLDGHELCPIVVDDGSTDATAAIARRHGATVVAHPKNKGLGAAVRTGLRAAVETDAIAVAYLDADLEYSPEDIPRLLGPILGGRADYVLGSRFLGGVRGMRLYRRVGNFAFTALLSALTGRRITDGQTGMRAFSREAAGSAEIVHDYNYAQVLTLDLLRKGFRLEEVPIRYKVREHGESFIRWSYPAKVLPAIWRELRSP</sequence>
<dbReference type="PANTHER" id="PTHR48090:SF7">
    <property type="entry name" value="RFBJ PROTEIN"/>
    <property type="match status" value="1"/>
</dbReference>
<proteinExistence type="inferred from homology"/>
<dbReference type="SUPFAM" id="SSF53448">
    <property type="entry name" value="Nucleotide-diphospho-sugar transferases"/>
    <property type="match status" value="1"/>
</dbReference>
<comment type="similarity">
    <text evidence="1">Belongs to the glycosyltransferase 2 family.</text>
</comment>
<name>A0A6G8Q8C6_9ACTN</name>
<evidence type="ECO:0000256" key="1">
    <source>
        <dbReference type="ARBA" id="ARBA00006739"/>
    </source>
</evidence>
<protein>
    <submittedName>
        <fullName evidence="3">Glycosyltransferase</fullName>
    </submittedName>
</protein>